<evidence type="ECO:0000313" key="2">
    <source>
        <dbReference type="Proteomes" id="UP000006697"/>
    </source>
</evidence>
<dbReference type="EMBL" id="CU207211">
    <property type="protein sequence ID" value="CAL61129.1"/>
    <property type="molecule type" value="Genomic_DNA"/>
</dbReference>
<proteinExistence type="predicted"/>
<dbReference type="Proteomes" id="UP000006697">
    <property type="component" value="Chromosome"/>
</dbReference>
<organism evidence="1 2">
    <name type="scientific">Herminiimonas arsenicoxydans</name>
    <dbReference type="NCBI Taxonomy" id="204773"/>
    <lineage>
        <taxon>Bacteria</taxon>
        <taxon>Pseudomonadati</taxon>
        <taxon>Pseudomonadota</taxon>
        <taxon>Betaproteobacteria</taxon>
        <taxon>Burkholderiales</taxon>
        <taxon>Oxalobacteraceae</taxon>
        <taxon>Herminiimonas</taxon>
    </lineage>
</organism>
<protein>
    <submittedName>
        <fullName evidence="1">Uncharacterized protein</fullName>
    </submittedName>
</protein>
<evidence type="ECO:0000313" key="1">
    <source>
        <dbReference type="EMBL" id="CAL61129.1"/>
    </source>
</evidence>
<dbReference type="KEGG" id="har:HEAR0946"/>
<dbReference type="AlphaFoldDB" id="A4G3P2"/>
<accession>A4G3P2</accession>
<reference evidence="1 2" key="1">
    <citation type="journal article" date="2007" name="PLoS Genet.">
        <title>A tale of two oxidation states: bacterial colonization of arsenic-rich environments.</title>
        <authorList>
            <person name="Muller D."/>
            <person name="Medigue C."/>
            <person name="Koechler S."/>
            <person name="Barbe V."/>
            <person name="Barakat M."/>
            <person name="Talla E."/>
            <person name="Bonnefoy V."/>
            <person name="Krin E."/>
            <person name="Arsene-Ploetze F."/>
            <person name="Carapito C."/>
            <person name="Chandler M."/>
            <person name="Cournoyer B."/>
            <person name="Cruveiller S."/>
            <person name="Dossat C."/>
            <person name="Duval S."/>
            <person name="Heymann M."/>
            <person name="Leize E."/>
            <person name="Lieutaud A."/>
            <person name="Lievremont D."/>
            <person name="Makita Y."/>
            <person name="Mangenot S."/>
            <person name="Nitschke W."/>
            <person name="Ortet P."/>
            <person name="Perdrial N."/>
            <person name="Schoepp B."/>
            <person name="Siguier N."/>
            <person name="Simeonova D.D."/>
            <person name="Rouy Z."/>
            <person name="Segurens B."/>
            <person name="Turlin E."/>
            <person name="Vallenet D."/>
            <person name="Van Dorsselaer A."/>
            <person name="Weiss S."/>
            <person name="Weissenbach J."/>
            <person name="Lett M.C."/>
            <person name="Danchin A."/>
            <person name="Bertin P.N."/>
        </authorList>
    </citation>
    <scope>NUCLEOTIDE SEQUENCE [LARGE SCALE GENOMIC DNA]</scope>
    <source>
        <strain evidence="2">ULPAs1</strain>
    </source>
</reference>
<keyword evidence="2" id="KW-1185">Reference proteome</keyword>
<dbReference type="HOGENOM" id="CLU_2825228_0_0_4"/>
<gene>
    <name evidence="1" type="ordered locus">HEAR0946</name>
</gene>
<sequence length="66" mass="7743">MDIVKRRFLSGLVPKSLKAAMVQLCFAYCYVDGTKRMQFLIKNFQMHQFNAICRKCTFLGIFFVLI</sequence>
<name>A4G3P2_HERAR</name>